<accession>A0A6J6E4G0</accession>
<sequence>MGPWIIFAMIIVVLILMGWEKRNTHVWSINGGSKWMGPVENFSSGMNDFWKDVPVNKGRNSYDVEKVIPTMLLTGCAEQNALNVPGNSDSQLACFMQNLDKITYENSNYRQKTNLGVPMAKDLCGTFPVL</sequence>
<proteinExistence type="predicted"/>
<evidence type="ECO:0000313" key="1">
    <source>
        <dbReference type="EMBL" id="CAB4571272.1"/>
    </source>
</evidence>
<dbReference type="AlphaFoldDB" id="A0A6J6E4G0"/>
<protein>
    <submittedName>
        <fullName evidence="1">Unannotated protein</fullName>
    </submittedName>
</protein>
<dbReference type="EMBL" id="CAEZTT010000020">
    <property type="protein sequence ID" value="CAB4571272.1"/>
    <property type="molecule type" value="Genomic_DNA"/>
</dbReference>
<gene>
    <name evidence="1" type="ORF">UFOPK1726_00296</name>
</gene>
<name>A0A6J6E4G0_9ZZZZ</name>
<organism evidence="1">
    <name type="scientific">freshwater metagenome</name>
    <dbReference type="NCBI Taxonomy" id="449393"/>
    <lineage>
        <taxon>unclassified sequences</taxon>
        <taxon>metagenomes</taxon>
        <taxon>ecological metagenomes</taxon>
    </lineage>
</organism>
<reference evidence="1" key="1">
    <citation type="submission" date="2020-05" db="EMBL/GenBank/DDBJ databases">
        <authorList>
            <person name="Chiriac C."/>
            <person name="Salcher M."/>
            <person name="Ghai R."/>
            <person name="Kavagutti S V."/>
        </authorList>
    </citation>
    <scope>NUCLEOTIDE SEQUENCE</scope>
</reference>